<protein>
    <submittedName>
        <fullName evidence="6">ABC transporter ATP-binding protein</fullName>
    </submittedName>
</protein>
<name>A0A346B1C8_9FIRM</name>
<keyword evidence="2" id="KW-0813">Transport</keyword>
<keyword evidence="3" id="KW-0547">Nucleotide-binding</keyword>
<dbReference type="SMART" id="SM00382">
    <property type="entry name" value="AAA"/>
    <property type="match status" value="1"/>
</dbReference>
<dbReference type="InterPro" id="IPR050319">
    <property type="entry name" value="ABC_transp_ATP-bind"/>
</dbReference>
<dbReference type="Pfam" id="PF00005">
    <property type="entry name" value="ABC_tran"/>
    <property type="match status" value="1"/>
</dbReference>
<keyword evidence="4 6" id="KW-0067">ATP-binding</keyword>
<feature type="domain" description="ABC transporter" evidence="5">
    <location>
        <begin position="4"/>
        <end position="247"/>
    </location>
</feature>
<evidence type="ECO:0000256" key="3">
    <source>
        <dbReference type="ARBA" id="ARBA00022741"/>
    </source>
</evidence>
<proteinExistence type="inferred from homology"/>
<dbReference type="PANTHER" id="PTHR43776">
    <property type="entry name" value="TRANSPORT ATP-BINDING PROTEIN"/>
    <property type="match status" value="1"/>
</dbReference>
<evidence type="ECO:0000256" key="2">
    <source>
        <dbReference type="ARBA" id="ARBA00022448"/>
    </source>
</evidence>
<keyword evidence="7" id="KW-1185">Reference proteome</keyword>
<dbReference type="RefSeq" id="WP_107196370.1">
    <property type="nucleotide sequence ID" value="NZ_CP029462.1"/>
</dbReference>
<evidence type="ECO:0000313" key="7">
    <source>
        <dbReference type="Proteomes" id="UP000254337"/>
    </source>
</evidence>
<evidence type="ECO:0000256" key="4">
    <source>
        <dbReference type="ARBA" id="ARBA00022840"/>
    </source>
</evidence>
<dbReference type="InterPro" id="IPR017871">
    <property type="entry name" value="ABC_transporter-like_CS"/>
</dbReference>
<dbReference type="GO" id="GO:0055085">
    <property type="term" value="P:transmembrane transport"/>
    <property type="evidence" value="ECO:0007669"/>
    <property type="project" value="UniProtKB-ARBA"/>
</dbReference>
<sequence>MTVLELQEVTKVFSGRKGAQVRALDRVSFCIEEGESVGLIGSSGSGKSTVANAVCRFIDVTSGRILLRGCDITEARGKALRQVYKEVQMVFQSPRSSFDPRRTLGDGVGECLKNGGVGKAERRERVRALLERCGLPAAAADWYPHEVSGGQCQRAAIARALAAQPRLLVCDEATSALDVMAQRQILELLLELKAEGRLQLLFITHNLAVAQQCCDRLIVMDKGRIVEEGRMDDVVCRPQSEYTRRLIEAVLY</sequence>
<dbReference type="PROSITE" id="PS00211">
    <property type="entry name" value="ABC_TRANSPORTER_1"/>
    <property type="match status" value="1"/>
</dbReference>
<dbReference type="PROSITE" id="PS50893">
    <property type="entry name" value="ABC_TRANSPORTER_2"/>
    <property type="match status" value="1"/>
</dbReference>
<evidence type="ECO:0000259" key="5">
    <source>
        <dbReference type="PROSITE" id="PS50893"/>
    </source>
</evidence>
<dbReference type="KEGG" id="meg:DKB62_10290"/>
<dbReference type="InterPro" id="IPR027417">
    <property type="entry name" value="P-loop_NTPase"/>
</dbReference>
<dbReference type="Gene3D" id="3.40.50.300">
    <property type="entry name" value="P-loop containing nucleotide triphosphate hydrolases"/>
    <property type="match status" value="1"/>
</dbReference>
<evidence type="ECO:0000256" key="1">
    <source>
        <dbReference type="ARBA" id="ARBA00005417"/>
    </source>
</evidence>
<dbReference type="GO" id="GO:0005524">
    <property type="term" value="F:ATP binding"/>
    <property type="evidence" value="ECO:0007669"/>
    <property type="project" value="UniProtKB-KW"/>
</dbReference>
<comment type="similarity">
    <text evidence="1">Belongs to the ABC transporter superfamily.</text>
</comment>
<gene>
    <name evidence="6" type="ORF">DKB62_10290</name>
</gene>
<dbReference type="InterPro" id="IPR003439">
    <property type="entry name" value="ABC_transporter-like_ATP-bd"/>
</dbReference>
<dbReference type="PANTHER" id="PTHR43776:SF7">
    <property type="entry name" value="D,D-DIPEPTIDE TRANSPORT ATP-BINDING PROTEIN DDPF-RELATED"/>
    <property type="match status" value="1"/>
</dbReference>
<accession>A0A346B1C8</accession>
<dbReference type="EMBL" id="CP029462">
    <property type="protein sequence ID" value="AXL21921.1"/>
    <property type="molecule type" value="Genomic_DNA"/>
</dbReference>
<reference evidence="6 7" key="1">
    <citation type="submission" date="2018-05" db="EMBL/GenBank/DDBJ databases">
        <title>Complete genome sequence of Megasphaera sp. AJH120T, isolated from the ceca of a chicken.</title>
        <authorList>
            <person name="Maki J."/>
            <person name="Looft T."/>
        </authorList>
    </citation>
    <scope>NUCLEOTIDE SEQUENCE [LARGE SCALE GENOMIC DNA]</scope>
    <source>
        <strain evidence="6 7">AJH120</strain>
    </source>
</reference>
<organism evidence="6 7">
    <name type="scientific">Megasphaera stantonii</name>
    <dbReference type="NCBI Taxonomy" id="2144175"/>
    <lineage>
        <taxon>Bacteria</taxon>
        <taxon>Bacillati</taxon>
        <taxon>Bacillota</taxon>
        <taxon>Negativicutes</taxon>
        <taxon>Veillonellales</taxon>
        <taxon>Veillonellaceae</taxon>
        <taxon>Megasphaera</taxon>
    </lineage>
</organism>
<evidence type="ECO:0000313" key="6">
    <source>
        <dbReference type="EMBL" id="AXL21921.1"/>
    </source>
</evidence>
<dbReference type="GO" id="GO:0016887">
    <property type="term" value="F:ATP hydrolysis activity"/>
    <property type="evidence" value="ECO:0007669"/>
    <property type="project" value="InterPro"/>
</dbReference>
<dbReference type="Proteomes" id="UP000254337">
    <property type="component" value="Chromosome"/>
</dbReference>
<dbReference type="AlphaFoldDB" id="A0A346B1C8"/>
<dbReference type="CDD" id="cd03257">
    <property type="entry name" value="ABC_NikE_OppD_transporters"/>
    <property type="match status" value="1"/>
</dbReference>
<dbReference type="InterPro" id="IPR003593">
    <property type="entry name" value="AAA+_ATPase"/>
</dbReference>
<dbReference type="SUPFAM" id="SSF52540">
    <property type="entry name" value="P-loop containing nucleoside triphosphate hydrolases"/>
    <property type="match status" value="1"/>
</dbReference>
<dbReference type="OrthoDB" id="9779287at2"/>